<gene>
    <name evidence="7" type="ORF">ARMOST_15701</name>
</gene>
<feature type="region of interest" description="Disordered" evidence="5">
    <location>
        <begin position="1"/>
        <end position="25"/>
    </location>
</feature>
<accession>A0A284RU27</accession>
<protein>
    <recommendedName>
        <fullName evidence="6">Mif2/CENP-C cupin domain-containing protein</fullName>
    </recommendedName>
</protein>
<evidence type="ECO:0000256" key="3">
    <source>
        <dbReference type="ARBA" id="ARBA00023125"/>
    </source>
</evidence>
<dbReference type="PANTHER" id="PTHR16684:SF11">
    <property type="entry name" value="CENTROMERE PROTEIN C"/>
    <property type="match status" value="1"/>
</dbReference>
<dbReference type="EMBL" id="FUEG01000016">
    <property type="protein sequence ID" value="SJL12278.1"/>
    <property type="molecule type" value="Genomic_DNA"/>
</dbReference>
<dbReference type="Gene3D" id="2.60.120.10">
    <property type="entry name" value="Jelly Rolls"/>
    <property type="match status" value="1"/>
</dbReference>
<feature type="region of interest" description="Disordered" evidence="5">
    <location>
        <begin position="48"/>
        <end position="116"/>
    </location>
</feature>
<dbReference type="STRING" id="47428.A0A284RU27"/>
<dbReference type="Pfam" id="PF11699">
    <property type="entry name" value="CENP-C_C"/>
    <property type="match status" value="1"/>
</dbReference>
<dbReference type="GO" id="GO:0005634">
    <property type="term" value="C:nucleus"/>
    <property type="evidence" value="ECO:0007669"/>
    <property type="project" value="UniProtKB-SubCell"/>
</dbReference>
<organism evidence="7 8">
    <name type="scientific">Armillaria ostoyae</name>
    <name type="common">Armillaria root rot fungus</name>
    <dbReference type="NCBI Taxonomy" id="47428"/>
    <lineage>
        <taxon>Eukaryota</taxon>
        <taxon>Fungi</taxon>
        <taxon>Dikarya</taxon>
        <taxon>Basidiomycota</taxon>
        <taxon>Agaricomycotina</taxon>
        <taxon>Agaricomycetes</taxon>
        <taxon>Agaricomycetidae</taxon>
        <taxon>Agaricales</taxon>
        <taxon>Marasmiineae</taxon>
        <taxon>Physalacriaceae</taxon>
        <taxon>Armillaria</taxon>
    </lineage>
</organism>
<dbReference type="Proteomes" id="UP000219338">
    <property type="component" value="Unassembled WGS sequence"/>
</dbReference>
<evidence type="ECO:0000256" key="4">
    <source>
        <dbReference type="ARBA" id="ARBA00023242"/>
    </source>
</evidence>
<feature type="compositionally biased region" description="Basic and acidic residues" evidence="5">
    <location>
        <begin position="48"/>
        <end position="59"/>
    </location>
</feature>
<feature type="domain" description="Mif2/CENP-C cupin" evidence="6">
    <location>
        <begin position="164"/>
        <end position="247"/>
    </location>
</feature>
<dbReference type="InterPro" id="IPR028386">
    <property type="entry name" value="CENP-C/Mif2/cnp3"/>
</dbReference>
<dbReference type="GO" id="GO:0051455">
    <property type="term" value="P:spindle attachment to meiosis I kinetochore"/>
    <property type="evidence" value="ECO:0007669"/>
    <property type="project" value="TreeGrafter"/>
</dbReference>
<dbReference type="OrthoDB" id="1939643at2759"/>
<keyword evidence="8" id="KW-1185">Reference proteome</keyword>
<evidence type="ECO:0000256" key="5">
    <source>
        <dbReference type="SAM" id="MobiDB-lite"/>
    </source>
</evidence>
<proteinExistence type="inferred from homology"/>
<name>A0A284RU27_ARMOS</name>
<keyword evidence="3" id="KW-0238">DNA-binding</keyword>
<evidence type="ECO:0000313" key="8">
    <source>
        <dbReference type="Proteomes" id="UP000219338"/>
    </source>
</evidence>
<dbReference type="SUPFAM" id="SSF51182">
    <property type="entry name" value="RmlC-like cupins"/>
    <property type="match status" value="1"/>
</dbReference>
<dbReference type="GO" id="GO:0051315">
    <property type="term" value="P:attachment of mitotic spindle microtubules to kinetochore"/>
    <property type="evidence" value="ECO:0007669"/>
    <property type="project" value="TreeGrafter"/>
</dbReference>
<dbReference type="GO" id="GO:0000776">
    <property type="term" value="C:kinetochore"/>
    <property type="evidence" value="ECO:0007669"/>
    <property type="project" value="InterPro"/>
</dbReference>
<dbReference type="InterPro" id="IPR014710">
    <property type="entry name" value="RmlC-like_jellyroll"/>
</dbReference>
<evidence type="ECO:0000259" key="6">
    <source>
        <dbReference type="Pfam" id="PF11699"/>
    </source>
</evidence>
<dbReference type="AlphaFoldDB" id="A0A284RU27"/>
<dbReference type="PANTHER" id="PTHR16684">
    <property type="entry name" value="CENTROMERE PROTEIN C"/>
    <property type="match status" value="1"/>
</dbReference>
<comment type="similarity">
    <text evidence="2">Belongs to the CENP-C/MIF2 family.</text>
</comment>
<comment type="subcellular location">
    <subcellularLocation>
        <location evidence="1">Nucleus</location>
    </subcellularLocation>
</comment>
<reference evidence="8" key="1">
    <citation type="journal article" date="2017" name="Nat. Ecol. Evol.">
        <title>Genome expansion and lineage-specific genetic innovations in the forest pathogenic fungi Armillaria.</title>
        <authorList>
            <person name="Sipos G."/>
            <person name="Prasanna A.N."/>
            <person name="Walter M.C."/>
            <person name="O'Connor E."/>
            <person name="Balint B."/>
            <person name="Krizsan K."/>
            <person name="Kiss B."/>
            <person name="Hess J."/>
            <person name="Varga T."/>
            <person name="Slot J."/>
            <person name="Riley R."/>
            <person name="Boka B."/>
            <person name="Rigling D."/>
            <person name="Barry K."/>
            <person name="Lee J."/>
            <person name="Mihaltcheva S."/>
            <person name="LaButti K."/>
            <person name="Lipzen A."/>
            <person name="Waldron R."/>
            <person name="Moloney N.M."/>
            <person name="Sperisen C."/>
            <person name="Kredics L."/>
            <person name="Vagvoelgyi C."/>
            <person name="Patrignani A."/>
            <person name="Fitzpatrick D."/>
            <person name="Nagy I."/>
            <person name="Doyle S."/>
            <person name="Anderson J.B."/>
            <person name="Grigoriev I.V."/>
            <person name="Gueldener U."/>
            <person name="Muensterkoetter M."/>
            <person name="Nagy L.G."/>
        </authorList>
    </citation>
    <scope>NUCLEOTIDE SEQUENCE [LARGE SCALE GENOMIC DNA]</scope>
    <source>
        <strain evidence="8">C18/9</strain>
    </source>
</reference>
<evidence type="ECO:0000313" key="7">
    <source>
        <dbReference type="EMBL" id="SJL12278.1"/>
    </source>
</evidence>
<evidence type="ECO:0000256" key="2">
    <source>
        <dbReference type="ARBA" id="ARBA00010291"/>
    </source>
</evidence>
<dbReference type="GO" id="GO:0019237">
    <property type="term" value="F:centromeric DNA binding"/>
    <property type="evidence" value="ECO:0007669"/>
    <property type="project" value="InterPro"/>
</dbReference>
<keyword evidence="4" id="KW-0539">Nucleus</keyword>
<dbReference type="InterPro" id="IPR025974">
    <property type="entry name" value="Mif2/CENP-C_cupin"/>
</dbReference>
<dbReference type="GO" id="GO:0051382">
    <property type="term" value="P:kinetochore assembly"/>
    <property type="evidence" value="ECO:0007669"/>
    <property type="project" value="InterPro"/>
</dbReference>
<feature type="compositionally biased region" description="Basic residues" evidence="5">
    <location>
        <begin position="105"/>
        <end position="116"/>
    </location>
</feature>
<dbReference type="InterPro" id="IPR011051">
    <property type="entry name" value="RmlC_Cupin_sf"/>
</dbReference>
<dbReference type="OMA" id="WSKRARF"/>
<sequence length="358" mass="39264">MTTSPDRSPPASVSDFVDISGSENGSDVAVSTVVEGTASPGMTIIVDDYEHSAVGKAEGEPSETPEDDTRSLKSSSPSVCDSDITVTPQDVAGSSARLDPSNSHSSRRKKNARKGIKPSVYEEEGVSFASDVMVFGGKNEAKRRVVFPAEMVDMSLNKSVDGGFSFQKTFGEGDFIAAGHLQVSSQKPVKSAKDNAYIFYVIEGVVNVRIHQTYHTVSAGGMFMVPRGNTYSIENVSDKPSKLVFTQARESAVASDGEDPMRLDRKSSLPHELTTSKAFILLGWLFERFLKRFAVYRKLLLIWSKRARFMFHQHMHGGRAYALFFVLGLLLRSMPFPGKSSLTPPRVNIQFIRDSSRS</sequence>
<evidence type="ECO:0000256" key="1">
    <source>
        <dbReference type="ARBA" id="ARBA00004123"/>
    </source>
</evidence>
<feature type="compositionally biased region" description="Polar residues" evidence="5">
    <location>
        <begin position="72"/>
        <end position="88"/>
    </location>
</feature>